<name>A0A9P9DCY0_9HYPO</name>
<protein>
    <recommendedName>
        <fullName evidence="6">Zn(2)-C6 fungal-type domain-containing protein</fullName>
    </recommendedName>
</protein>
<dbReference type="PANTHER" id="PTHR46910:SF3">
    <property type="entry name" value="HALOTOLERANCE PROTEIN 9-RELATED"/>
    <property type="match status" value="1"/>
</dbReference>
<dbReference type="Gene3D" id="4.10.240.10">
    <property type="entry name" value="Zn(2)-C6 fungal-type DNA-binding domain"/>
    <property type="match status" value="1"/>
</dbReference>
<organism evidence="7 8">
    <name type="scientific">Dactylonectria estremocensis</name>
    <dbReference type="NCBI Taxonomy" id="1079267"/>
    <lineage>
        <taxon>Eukaryota</taxon>
        <taxon>Fungi</taxon>
        <taxon>Dikarya</taxon>
        <taxon>Ascomycota</taxon>
        <taxon>Pezizomycotina</taxon>
        <taxon>Sordariomycetes</taxon>
        <taxon>Hypocreomycetidae</taxon>
        <taxon>Hypocreales</taxon>
        <taxon>Nectriaceae</taxon>
        <taxon>Dactylonectria</taxon>
    </lineage>
</organism>
<evidence type="ECO:0000313" key="7">
    <source>
        <dbReference type="EMBL" id="KAH7116667.1"/>
    </source>
</evidence>
<gene>
    <name evidence="7" type="ORF">B0J13DRAFT_571537</name>
</gene>
<evidence type="ECO:0000256" key="2">
    <source>
        <dbReference type="ARBA" id="ARBA00022723"/>
    </source>
</evidence>
<dbReference type="PROSITE" id="PS50048">
    <property type="entry name" value="ZN2_CY6_FUNGAL_2"/>
    <property type="match status" value="1"/>
</dbReference>
<dbReference type="InterPro" id="IPR050987">
    <property type="entry name" value="AtrR-like"/>
</dbReference>
<dbReference type="OrthoDB" id="1919336at2759"/>
<accession>A0A9P9DCY0</accession>
<dbReference type="InterPro" id="IPR001138">
    <property type="entry name" value="Zn2Cys6_DnaBD"/>
</dbReference>
<proteinExistence type="predicted"/>
<dbReference type="GO" id="GO:0005634">
    <property type="term" value="C:nucleus"/>
    <property type="evidence" value="ECO:0007669"/>
    <property type="project" value="UniProtKB-SubCell"/>
</dbReference>
<evidence type="ECO:0000313" key="8">
    <source>
        <dbReference type="Proteomes" id="UP000717696"/>
    </source>
</evidence>
<evidence type="ECO:0000256" key="3">
    <source>
        <dbReference type="ARBA" id="ARBA00023125"/>
    </source>
</evidence>
<reference evidence="7" key="1">
    <citation type="journal article" date="2021" name="Nat. Commun.">
        <title>Genetic determinants of endophytism in the Arabidopsis root mycobiome.</title>
        <authorList>
            <person name="Mesny F."/>
            <person name="Miyauchi S."/>
            <person name="Thiergart T."/>
            <person name="Pickel B."/>
            <person name="Atanasova L."/>
            <person name="Karlsson M."/>
            <person name="Huettel B."/>
            <person name="Barry K.W."/>
            <person name="Haridas S."/>
            <person name="Chen C."/>
            <person name="Bauer D."/>
            <person name="Andreopoulos W."/>
            <person name="Pangilinan J."/>
            <person name="LaButti K."/>
            <person name="Riley R."/>
            <person name="Lipzen A."/>
            <person name="Clum A."/>
            <person name="Drula E."/>
            <person name="Henrissat B."/>
            <person name="Kohler A."/>
            <person name="Grigoriev I.V."/>
            <person name="Martin F.M."/>
            <person name="Hacquard S."/>
        </authorList>
    </citation>
    <scope>NUCLEOTIDE SEQUENCE</scope>
    <source>
        <strain evidence="7">MPI-CAGE-AT-0021</strain>
    </source>
</reference>
<feature type="domain" description="Zn(2)-C6 fungal-type" evidence="6">
    <location>
        <begin position="44"/>
        <end position="74"/>
    </location>
</feature>
<keyword evidence="2" id="KW-0479">Metal-binding</keyword>
<dbReference type="GO" id="GO:0003677">
    <property type="term" value="F:DNA binding"/>
    <property type="evidence" value="ECO:0007669"/>
    <property type="project" value="UniProtKB-KW"/>
</dbReference>
<dbReference type="PANTHER" id="PTHR46910">
    <property type="entry name" value="TRANSCRIPTION FACTOR PDR1"/>
    <property type="match status" value="1"/>
</dbReference>
<keyword evidence="8" id="KW-1185">Reference proteome</keyword>
<evidence type="ECO:0000259" key="6">
    <source>
        <dbReference type="PROSITE" id="PS50048"/>
    </source>
</evidence>
<keyword evidence="3" id="KW-0238">DNA-binding</keyword>
<dbReference type="SUPFAM" id="SSF57701">
    <property type="entry name" value="Zn2/Cys6 DNA-binding domain"/>
    <property type="match status" value="1"/>
</dbReference>
<evidence type="ECO:0000256" key="1">
    <source>
        <dbReference type="ARBA" id="ARBA00004123"/>
    </source>
</evidence>
<feature type="region of interest" description="Disordered" evidence="5">
    <location>
        <begin position="131"/>
        <end position="165"/>
    </location>
</feature>
<dbReference type="SMART" id="SM00066">
    <property type="entry name" value="GAL4"/>
    <property type="match status" value="1"/>
</dbReference>
<dbReference type="GO" id="GO:0008270">
    <property type="term" value="F:zinc ion binding"/>
    <property type="evidence" value="ECO:0007669"/>
    <property type="project" value="InterPro"/>
</dbReference>
<keyword evidence="4" id="KW-0539">Nucleus</keyword>
<dbReference type="InterPro" id="IPR036864">
    <property type="entry name" value="Zn2-C6_fun-type_DNA-bd_sf"/>
</dbReference>
<evidence type="ECO:0000256" key="4">
    <source>
        <dbReference type="ARBA" id="ARBA00023242"/>
    </source>
</evidence>
<dbReference type="AlphaFoldDB" id="A0A9P9DCY0"/>
<dbReference type="PROSITE" id="PS00463">
    <property type="entry name" value="ZN2_CY6_FUNGAL_1"/>
    <property type="match status" value="1"/>
</dbReference>
<feature type="compositionally biased region" description="Low complexity" evidence="5">
    <location>
        <begin position="132"/>
        <end position="158"/>
    </location>
</feature>
<dbReference type="GO" id="GO:0000981">
    <property type="term" value="F:DNA-binding transcription factor activity, RNA polymerase II-specific"/>
    <property type="evidence" value="ECO:0007669"/>
    <property type="project" value="InterPro"/>
</dbReference>
<dbReference type="EMBL" id="JAGMUU010000035">
    <property type="protein sequence ID" value="KAH7116667.1"/>
    <property type="molecule type" value="Genomic_DNA"/>
</dbReference>
<dbReference type="CDD" id="cd12148">
    <property type="entry name" value="fungal_TF_MHR"/>
    <property type="match status" value="1"/>
</dbReference>
<dbReference type="Pfam" id="PF00172">
    <property type="entry name" value="Zn_clus"/>
    <property type="match status" value="1"/>
</dbReference>
<comment type="caution">
    <text evidence="7">The sequence shown here is derived from an EMBL/GenBank/DDBJ whole genome shotgun (WGS) entry which is preliminary data.</text>
</comment>
<dbReference type="CDD" id="cd00067">
    <property type="entry name" value="GAL4"/>
    <property type="match status" value="1"/>
</dbReference>
<sequence length="760" mass="83980">MASSFRPIQPAAQPPLLHHNSAGSRGAVASWEKLGKRIRSVGQACQECRQNKVKCDGRRLQCSTCIARGRSCRYEPQAGQSRKAALKSRLQALERLFGELQAKPAQEADRLLQQIRSADDFRSLLDLKEKISPPGASSSTSISPGASSLSSPTAGSGSDEQSVGSVTPLRESIVSRLLQESHIGDGALRTAQVPTPSSTAKELPADASTFLISLVLPSASITQAAVGSFFRSSGKLFHVFSREQVSGYYDHVFGSDGCSIPNKKTAICCLAAVAAVGVQYSAEDFEVGMDGAFYDVARHFLENVIEEQPLDAIKGCALLAMYNIMNKAMVSLAYIEVGLGMSKRHNLSDKCYHYPGLSPEQWIDYRRTWRTLLFFSSWLSSTLGYISGGDISFREVVSLVDVEGDHSSDISHIVQTEMTKIALLNADILRMHLSSEEMTCQAMDSISKDLQDWHNRLPSEMQLANLCREDLPVEARRSILGTHLLYLGTRMLLYRRIASQFVRSSRISHGNNILWEPLEDRFLSHADQAVTAAKHSARILGLLRAEKGIFKRCWLVIFQSYTSCIVLLHCVAQKQVHSFPRSSWEGDLAQARICLDVLSFCSTTDSVALKFQDCVVPIYDKLASYIFPTATTNTPPNLSTLAYLLRVPTTADPDRLGLSLELLIMLCQPFANVNGKSGSNDNLSTPWQSFLAQSKQLQGGERLDWKLESCQPFRWDAQDLEICETVFLESYNRFLGSDQPSGWAGVGSEDGWEELEWVTS</sequence>
<dbReference type="Proteomes" id="UP000717696">
    <property type="component" value="Unassembled WGS sequence"/>
</dbReference>
<evidence type="ECO:0000256" key="5">
    <source>
        <dbReference type="SAM" id="MobiDB-lite"/>
    </source>
</evidence>
<comment type="subcellular location">
    <subcellularLocation>
        <location evidence="1">Nucleus</location>
    </subcellularLocation>
</comment>
<feature type="region of interest" description="Disordered" evidence="5">
    <location>
        <begin position="1"/>
        <end position="23"/>
    </location>
</feature>